<keyword evidence="4 11" id="KW-0328">Glycosyltransferase</keyword>
<dbReference type="PRINTS" id="PR02050">
    <property type="entry name" value="B14GALTRFASE"/>
</dbReference>
<dbReference type="GO" id="GO:0005794">
    <property type="term" value="C:Golgi apparatus"/>
    <property type="evidence" value="ECO:0007669"/>
    <property type="project" value="TreeGrafter"/>
</dbReference>
<evidence type="ECO:0000256" key="1">
    <source>
        <dbReference type="ARBA" id="ARBA00004606"/>
    </source>
</evidence>
<dbReference type="InterPro" id="IPR029044">
    <property type="entry name" value="Nucleotide-diphossugar_trans"/>
</dbReference>
<keyword evidence="9 11" id="KW-0472">Membrane</keyword>
<name>A0A5E4N5M7_9HEMI</name>
<evidence type="ECO:0000259" key="13">
    <source>
        <dbReference type="Pfam" id="PF13733"/>
    </source>
</evidence>
<dbReference type="InterPro" id="IPR003859">
    <property type="entry name" value="Galactosyl_T"/>
</dbReference>
<keyword evidence="15" id="KW-1185">Reference proteome</keyword>
<gene>
    <name evidence="14" type="ORF">CINCED_3A024161</name>
</gene>
<evidence type="ECO:0000313" key="14">
    <source>
        <dbReference type="EMBL" id="VVC40003.1"/>
    </source>
</evidence>
<proteinExistence type="inferred from homology"/>
<protein>
    <recommendedName>
        <fullName evidence="11">Beta-1,4-N-acetylgalactosaminyltransferase</fullName>
        <ecNumber evidence="11">2.4.1.-</ecNumber>
    </recommendedName>
    <alternativeName>
        <fullName evidence="11">Beta-4-GalNAcT</fullName>
    </alternativeName>
</protein>
<dbReference type="UniPathway" id="UPA00378"/>
<reference evidence="14 15" key="1">
    <citation type="submission" date="2019-08" db="EMBL/GenBank/DDBJ databases">
        <authorList>
            <person name="Alioto T."/>
            <person name="Alioto T."/>
            <person name="Gomez Garrido J."/>
        </authorList>
    </citation>
    <scope>NUCLEOTIDE SEQUENCE [LARGE SCALE GENOMIC DNA]</scope>
</reference>
<feature type="domain" description="Galactosyltransferase N-terminal" evidence="13">
    <location>
        <begin position="90"/>
        <end position="225"/>
    </location>
</feature>
<evidence type="ECO:0000256" key="4">
    <source>
        <dbReference type="ARBA" id="ARBA00022676"/>
    </source>
</evidence>
<dbReference type="GO" id="GO:0046872">
    <property type="term" value="F:metal ion binding"/>
    <property type="evidence" value="ECO:0007669"/>
    <property type="project" value="UniProtKB-UniRule"/>
</dbReference>
<evidence type="ECO:0000256" key="5">
    <source>
        <dbReference type="ARBA" id="ARBA00022679"/>
    </source>
</evidence>
<evidence type="ECO:0000256" key="8">
    <source>
        <dbReference type="ARBA" id="ARBA00022989"/>
    </source>
</evidence>
<dbReference type="PANTHER" id="PTHR19300:SF57">
    <property type="entry name" value="BETA-1,4-N-ACETYLGALACTOSAMINYLTRANSFERASE"/>
    <property type="match status" value="1"/>
</dbReference>
<dbReference type="GO" id="GO:0006688">
    <property type="term" value="P:glycosphingolipid biosynthetic process"/>
    <property type="evidence" value="ECO:0007669"/>
    <property type="project" value="TreeGrafter"/>
</dbReference>
<evidence type="ECO:0000256" key="6">
    <source>
        <dbReference type="ARBA" id="ARBA00022692"/>
    </source>
</evidence>
<dbReference type="SUPFAM" id="SSF53448">
    <property type="entry name" value="Nucleotide-diphospho-sugar transferases"/>
    <property type="match status" value="1"/>
</dbReference>
<dbReference type="EC" id="2.4.1.-" evidence="11"/>
<evidence type="ECO:0000313" key="15">
    <source>
        <dbReference type="Proteomes" id="UP000325440"/>
    </source>
</evidence>
<keyword evidence="8 11" id="KW-1133">Transmembrane helix</keyword>
<evidence type="ECO:0000256" key="3">
    <source>
        <dbReference type="ARBA" id="ARBA00005735"/>
    </source>
</evidence>
<dbReference type="Proteomes" id="UP000325440">
    <property type="component" value="Unassembled WGS sequence"/>
</dbReference>
<keyword evidence="5 11" id="KW-0808">Transferase</keyword>
<dbReference type="PANTHER" id="PTHR19300">
    <property type="entry name" value="BETA-1,4-GALACTOSYLTRANSFERASE"/>
    <property type="match status" value="1"/>
</dbReference>
<dbReference type="GO" id="GO:0033842">
    <property type="term" value="F:N-acetyl-beta-glucosaminyl-derivative 4-beta-N-acetylgalactosaminyltransferase activity"/>
    <property type="evidence" value="ECO:0007669"/>
    <property type="project" value="TreeGrafter"/>
</dbReference>
<keyword evidence="7 11" id="KW-0735">Signal-anchor</keyword>
<sequence>MSILPSTRGRILFGIGIVYFLAQYIYVSYYNDPRRYDNLVSTSMQEDVSSTNSAPIAHLNVSGVQTMMVNNNNNDIQNKQMQDKRLLALCPQTPPGLNGTNPLRIPDQETLEDVAHRLHWLRLLDGGHQAPKDCQARYKIAIIVPYRNRLSNLCTFLLNMHPFLTKQQLDYTIFVVEQFNDGLFNRAMLMNVGFNEALKLRKFDCFFFHDVDLIPENYENMYSCPDQPRHMSVAIDKFNYRLPYVDLFGGVIGMSRAHFQLVNGFSNMFWGWGGEDDDMASRVKAHDLNITRYRPNVARYHMLTHVKQKANPKRYEKLFSGRKRFKTDGLNNLEYRVKSLKRLPLFTYLLVDLTGRQS</sequence>
<dbReference type="CDD" id="cd00899">
    <property type="entry name" value="b4GalT"/>
    <property type="match status" value="1"/>
</dbReference>
<dbReference type="EMBL" id="CABPRJ010001899">
    <property type="protein sequence ID" value="VVC40003.1"/>
    <property type="molecule type" value="Genomic_DNA"/>
</dbReference>
<keyword evidence="11" id="KW-0479">Metal-binding</keyword>
<dbReference type="InterPro" id="IPR027995">
    <property type="entry name" value="Galactosyl_T_N"/>
</dbReference>
<dbReference type="OrthoDB" id="10038994at2759"/>
<evidence type="ECO:0000256" key="9">
    <source>
        <dbReference type="ARBA" id="ARBA00023136"/>
    </source>
</evidence>
<keyword evidence="10 11" id="KW-0325">Glycoprotein</keyword>
<dbReference type="InterPro" id="IPR027791">
    <property type="entry name" value="Galactosyl_T_C"/>
</dbReference>
<dbReference type="GO" id="GO:0005975">
    <property type="term" value="P:carbohydrate metabolic process"/>
    <property type="evidence" value="ECO:0007669"/>
    <property type="project" value="InterPro"/>
</dbReference>
<comment type="cofactor">
    <cofactor evidence="11">
        <name>Mn(2+)</name>
        <dbReference type="ChEBI" id="CHEBI:29035"/>
    </cofactor>
</comment>
<dbReference type="GO" id="GO:0016020">
    <property type="term" value="C:membrane"/>
    <property type="evidence" value="ECO:0007669"/>
    <property type="project" value="UniProtKB-SubCell"/>
</dbReference>
<evidence type="ECO:0000256" key="10">
    <source>
        <dbReference type="ARBA" id="ARBA00023180"/>
    </source>
</evidence>
<comment type="subcellular location">
    <subcellularLocation>
        <location evidence="1 11">Membrane</location>
        <topology evidence="1 11">Single-pass type II membrane protein</topology>
    </subcellularLocation>
</comment>
<dbReference type="GO" id="GO:0008378">
    <property type="term" value="F:galactosyltransferase activity"/>
    <property type="evidence" value="ECO:0007669"/>
    <property type="project" value="TreeGrafter"/>
</dbReference>
<evidence type="ECO:0000259" key="12">
    <source>
        <dbReference type="Pfam" id="PF02709"/>
    </source>
</evidence>
<comment type="function">
    <text evidence="11">Catalyzes the transfer of galactose onto proteins or lipids.</text>
</comment>
<feature type="domain" description="Galactosyltransferase C-terminal" evidence="12">
    <location>
        <begin position="229"/>
        <end position="305"/>
    </location>
</feature>
<dbReference type="Pfam" id="PF02709">
    <property type="entry name" value="Glyco_transf_7C"/>
    <property type="match status" value="1"/>
</dbReference>
<evidence type="ECO:0000256" key="2">
    <source>
        <dbReference type="ARBA" id="ARBA00004922"/>
    </source>
</evidence>
<comment type="pathway">
    <text evidence="2 11">Protein modification; protein glycosylation.</text>
</comment>
<comment type="similarity">
    <text evidence="3 11">Belongs to the glycosyltransferase 7 family.</text>
</comment>
<evidence type="ECO:0000256" key="7">
    <source>
        <dbReference type="ARBA" id="ARBA00022968"/>
    </source>
</evidence>
<accession>A0A5E4N5M7</accession>
<feature type="transmembrane region" description="Helical" evidence="11">
    <location>
        <begin position="12"/>
        <end position="30"/>
    </location>
</feature>
<dbReference type="AlphaFoldDB" id="A0A5E4N5M7"/>
<dbReference type="Pfam" id="PF13733">
    <property type="entry name" value="Glyco_transf_7N"/>
    <property type="match status" value="1"/>
</dbReference>
<organism evidence="14 15">
    <name type="scientific">Cinara cedri</name>
    <dbReference type="NCBI Taxonomy" id="506608"/>
    <lineage>
        <taxon>Eukaryota</taxon>
        <taxon>Metazoa</taxon>
        <taxon>Ecdysozoa</taxon>
        <taxon>Arthropoda</taxon>
        <taxon>Hexapoda</taxon>
        <taxon>Insecta</taxon>
        <taxon>Pterygota</taxon>
        <taxon>Neoptera</taxon>
        <taxon>Paraneoptera</taxon>
        <taxon>Hemiptera</taxon>
        <taxon>Sternorrhyncha</taxon>
        <taxon>Aphidomorpha</taxon>
        <taxon>Aphidoidea</taxon>
        <taxon>Aphididae</taxon>
        <taxon>Lachninae</taxon>
        <taxon>Cinara</taxon>
    </lineage>
</organism>
<evidence type="ECO:0000256" key="11">
    <source>
        <dbReference type="RuleBase" id="RU368121"/>
    </source>
</evidence>
<keyword evidence="11" id="KW-0464">Manganese</keyword>
<keyword evidence="6 11" id="KW-0812">Transmembrane</keyword>
<dbReference type="Gene3D" id="3.90.550.10">
    <property type="entry name" value="Spore Coat Polysaccharide Biosynthesis Protein SpsA, Chain A"/>
    <property type="match status" value="1"/>
</dbReference>